<reference evidence="1 2" key="2">
    <citation type="journal article" date="2022" name="Mol. Ecol. Resour.">
        <title>The genomes of chicory, endive, great burdock and yacon provide insights into Asteraceae paleo-polyploidization history and plant inulin production.</title>
        <authorList>
            <person name="Fan W."/>
            <person name="Wang S."/>
            <person name="Wang H."/>
            <person name="Wang A."/>
            <person name="Jiang F."/>
            <person name="Liu H."/>
            <person name="Zhao H."/>
            <person name="Xu D."/>
            <person name="Zhang Y."/>
        </authorList>
    </citation>
    <scope>NUCLEOTIDE SEQUENCE [LARGE SCALE GENOMIC DNA]</scope>
    <source>
        <strain evidence="2">cv. Punajuju</strain>
        <tissue evidence="1">Leaves</tissue>
    </source>
</reference>
<comment type="caution">
    <text evidence="1">The sequence shown here is derived from an EMBL/GenBank/DDBJ whole genome shotgun (WGS) entry which is preliminary data.</text>
</comment>
<dbReference type="Proteomes" id="UP001055811">
    <property type="component" value="Linkage Group LG05"/>
</dbReference>
<evidence type="ECO:0000313" key="1">
    <source>
        <dbReference type="EMBL" id="KAI3739479.1"/>
    </source>
</evidence>
<organism evidence="1 2">
    <name type="scientific">Cichorium intybus</name>
    <name type="common">Chicory</name>
    <dbReference type="NCBI Taxonomy" id="13427"/>
    <lineage>
        <taxon>Eukaryota</taxon>
        <taxon>Viridiplantae</taxon>
        <taxon>Streptophyta</taxon>
        <taxon>Embryophyta</taxon>
        <taxon>Tracheophyta</taxon>
        <taxon>Spermatophyta</taxon>
        <taxon>Magnoliopsida</taxon>
        <taxon>eudicotyledons</taxon>
        <taxon>Gunneridae</taxon>
        <taxon>Pentapetalae</taxon>
        <taxon>asterids</taxon>
        <taxon>campanulids</taxon>
        <taxon>Asterales</taxon>
        <taxon>Asteraceae</taxon>
        <taxon>Cichorioideae</taxon>
        <taxon>Cichorieae</taxon>
        <taxon>Cichoriinae</taxon>
        <taxon>Cichorium</taxon>
    </lineage>
</organism>
<keyword evidence="2" id="KW-1185">Reference proteome</keyword>
<gene>
    <name evidence="1" type="ORF">L2E82_29884</name>
</gene>
<sequence>MALRRNLLYKKPIDGLLEMSERVYVFDCCFTTDAWDQEDYKIYVEYSICQLKDDYPDASILILNFGGVKSSQFTSAYDMIVMDYPRQYQGCPLLPMDVIHHFLTSSKRWLSRRQQNIILMHCEHGGWPVLAYMMAALLIYRKQFTDENKTLDMVYNLAPRELLQLFSALNPLPSQLRYLQYVSRRNVGTEWPPLDRALSLDCVIFRMIPDFDGNGGCCPIFRLYGQDPFVPDDKTPKLLFSTPKDSKNVRYYEQAKHDIIKIDINCHVQGDIVMECISLHDVLGREKMMFRAVFNTAFIRSNILMLNRDDIEMLWDAKDLFPKNFRVELLFSDMETASSTALPIDEFAEINQIFNGVDWLDPVSSPPPPPPPPPPTFSNGNVNKGVVPPPPHQSQAIQETEAFALVEDNKSSARKCIGASEDVSEIESLFSASNLKPEQGAEKSKSNTAVADKLETIQLDHVLRLKDSIMDSDQVDNGQNFINHLDLFRHWIEMMTMSPNMRIWMMNDL</sequence>
<reference evidence="2" key="1">
    <citation type="journal article" date="2022" name="Mol. Ecol. Resour.">
        <title>The genomes of chicory, endive, great burdock and yacon provide insights into Asteraceae palaeo-polyploidization history and plant inulin production.</title>
        <authorList>
            <person name="Fan W."/>
            <person name="Wang S."/>
            <person name="Wang H."/>
            <person name="Wang A."/>
            <person name="Jiang F."/>
            <person name="Liu H."/>
            <person name="Zhao H."/>
            <person name="Xu D."/>
            <person name="Zhang Y."/>
        </authorList>
    </citation>
    <scope>NUCLEOTIDE SEQUENCE [LARGE SCALE GENOMIC DNA]</scope>
    <source>
        <strain evidence="2">cv. Punajuju</strain>
    </source>
</reference>
<proteinExistence type="predicted"/>
<dbReference type="EMBL" id="CM042013">
    <property type="protein sequence ID" value="KAI3739479.1"/>
    <property type="molecule type" value="Genomic_DNA"/>
</dbReference>
<protein>
    <submittedName>
        <fullName evidence="1">Uncharacterized protein</fullName>
    </submittedName>
</protein>
<name>A0ACB9CYT6_CICIN</name>
<accession>A0ACB9CYT6</accession>
<evidence type="ECO:0000313" key="2">
    <source>
        <dbReference type="Proteomes" id="UP001055811"/>
    </source>
</evidence>